<organism evidence="6">
    <name type="scientific">hydrothermal vent metagenome</name>
    <dbReference type="NCBI Taxonomy" id="652676"/>
    <lineage>
        <taxon>unclassified sequences</taxon>
        <taxon>metagenomes</taxon>
        <taxon>ecological metagenomes</taxon>
    </lineage>
</organism>
<dbReference type="Pfam" id="PF13589">
    <property type="entry name" value="HATPase_c_3"/>
    <property type="match status" value="1"/>
</dbReference>
<keyword evidence="3" id="KW-0234">DNA repair</keyword>
<proteinExistence type="inferred from homology"/>
<evidence type="ECO:0000313" key="6">
    <source>
        <dbReference type="EMBL" id="VAW64615.1"/>
    </source>
</evidence>
<accession>A0A3B0X8K3</accession>
<dbReference type="InterPro" id="IPR020667">
    <property type="entry name" value="DNA_mismatch_repair_MutL"/>
</dbReference>
<dbReference type="InterPro" id="IPR002099">
    <property type="entry name" value="MutL/Mlh/PMS"/>
</dbReference>
<dbReference type="NCBIfam" id="TIGR00585">
    <property type="entry name" value="mutl"/>
    <property type="match status" value="1"/>
</dbReference>
<dbReference type="GO" id="GO:0140664">
    <property type="term" value="F:ATP-dependent DNA damage sensor activity"/>
    <property type="evidence" value="ECO:0007669"/>
    <property type="project" value="InterPro"/>
</dbReference>
<dbReference type="PANTHER" id="PTHR10073:SF12">
    <property type="entry name" value="DNA MISMATCH REPAIR PROTEIN MLH1"/>
    <property type="match status" value="1"/>
</dbReference>
<dbReference type="SMART" id="SM01340">
    <property type="entry name" value="DNA_mis_repair"/>
    <property type="match status" value="1"/>
</dbReference>
<comment type="similarity">
    <text evidence="1">Belongs to the DNA mismatch repair MutL/HexB family.</text>
</comment>
<dbReference type="InterPro" id="IPR014790">
    <property type="entry name" value="MutL_C"/>
</dbReference>
<dbReference type="Pfam" id="PF08676">
    <property type="entry name" value="MutL_C"/>
    <property type="match status" value="1"/>
</dbReference>
<dbReference type="InterPro" id="IPR020568">
    <property type="entry name" value="Ribosomal_Su5_D2-typ_SF"/>
</dbReference>
<dbReference type="Gene3D" id="3.30.565.10">
    <property type="entry name" value="Histidine kinase-like ATPase, C-terminal domain"/>
    <property type="match status" value="1"/>
</dbReference>
<dbReference type="SUPFAM" id="SSF118116">
    <property type="entry name" value="DNA mismatch repair protein MutL"/>
    <property type="match status" value="1"/>
</dbReference>
<dbReference type="InterPro" id="IPR038973">
    <property type="entry name" value="MutL/Mlh/Pms-like"/>
</dbReference>
<gene>
    <name evidence="6" type="ORF">MNBD_GAMMA08-845</name>
</gene>
<evidence type="ECO:0000256" key="1">
    <source>
        <dbReference type="ARBA" id="ARBA00006082"/>
    </source>
</evidence>
<sequence>MSNRIQQMPNQLINQIAAGEVVERPASVVKELLENSLDAASTKIEIDIEQGGTKLIRIRDNGSGIHKDDLALALSRHATSKIRNLDDLEHINSLGFRGEALPSIASISRMSITSRQADAQGFKVQGQDEQSANVAPAAHSNGTTIEVRDLFYNVPARRKFLRTEKTEFNHLEDVVKRIALSHFEVDVTLSHNQRVVKQWRAASNQQQMEQRIAQVCGKAFIEQSQYMSFEAGNLKLHGWIALPSFSRSTADMQYFFVNGRIIHDKLVTHAVRQAYQDVLYHGRHPAYILFLQLDPAMVDVNAHPTKHEVRFREGRSVHDFLFRGIHKALADVRPENINTEFNAVQGEANAAAPLPTSLQGANYAASNSSTSNFSNSAFSGAGRQSNMALQVNEQIQAYANLSRGLPSSTAQQNSEDAADIPPLGFAIAQLHGIYILSQTANGMVVVDMHAAHERITYERMKQDMQQGNLASQPLLVPISINLSEKEAALAEEQSKLFSELGFELDRGGPESIIIRQIPVILARADAQMLVRDVLSDLLSYGSSERIRNAMNTVLGTMACHGSVRANRRLTLPEMNALLRDMETTERSGQCNHGRPTWTEFSLEAMDKWFMRGQ</sequence>
<feature type="domain" description="MutL C-terminal dimerisation" evidence="4">
    <location>
        <begin position="426"/>
        <end position="569"/>
    </location>
</feature>
<dbReference type="InterPro" id="IPR014762">
    <property type="entry name" value="DNA_mismatch_repair_CS"/>
</dbReference>
<dbReference type="InterPro" id="IPR042121">
    <property type="entry name" value="MutL_C_regsub"/>
</dbReference>
<dbReference type="Gene3D" id="3.30.1540.20">
    <property type="entry name" value="MutL, C-terminal domain, dimerisation subdomain"/>
    <property type="match status" value="1"/>
</dbReference>
<evidence type="ECO:0000256" key="2">
    <source>
        <dbReference type="ARBA" id="ARBA00022763"/>
    </source>
</evidence>
<dbReference type="InterPro" id="IPR036890">
    <property type="entry name" value="HATPase_C_sf"/>
</dbReference>
<dbReference type="PROSITE" id="PS00058">
    <property type="entry name" value="DNA_MISMATCH_REPAIR_1"/>
    <property type="match status" value="1"/>
</dbReference>
<dbReference type="EMBL" id="UOFH01000291">
    <property type="protein sequence ID" value="VAW64615.1"/>
    <property type="molecule type" value="Genomic_DNA"/>
</dbReference>
<dbReference type="CDD" id="cd03482">
    <property type="entry name" value="MutL_Trans_MutL"/>
    <property type="match status" value="1"/>
</dbReference>
<dbReference type="CDD" id="cd16926">
    <property type="entry name" value="HATPase_MutL-MLH-PMS-like"/>
    <property type="match status" value="1"/>
</dbReference>
<keyword evidence="2" id="KW-0227">DNA damage</keyword>
<name>A0A3B0X8K3_9ZZZZ</name>
<dbReference type="GO" id="GO:0006298">
    <property type="term" value="P:mismatch repair"/>
    <property type="evidence" value="ECO:0007669"/>
    <property type="project" value="InterPro"/>
</dbReference>
<dbReference type="InterPro" id="IPR014721">
    <property type="entry name" value="Ribsml_uS5_D2-typ_fold_subgr"/>
</dbReference>
<dbReference type="Gene3D" id="3.30.1370.100">
    <property type="entry name" value="MutL, C-terminal domain, regulatory subdomain"/>
    <property type="match status" value="1"/>
</dbReference>
<dbReference type="Gene3D" id="3.30.230.10">
    <property type="match status" value="1"/>
</dbReference>
<dbReference type="InterPro" id="IPR013507">
    <property type="entry name" value="DNA_mismatch_S5_2-like"/>
</dbReference>
<evidence type="ECO:0000259" key="5">
    <source>
        <dbReference type="SMART" id="SM01340"/>
    </source>
</evidence>
<dbReference type="InterPro" id="IPR042120">
    <property type="entry name" value="MutL_C_dimsub"/>
</dbReference>
<dbReference type="GO" id="GO:0005524">
    <property type="term" value="F:ATP binding"/>
    <property type="evidence" value="ECO:0007669"/>
    <property type="project" value="InterPro"/>
</dbReference>
<dbReference type="SUPFAM" id="SSF54211">
    <property type="entry name" value="Ribosomal protein S5 domain 2-like"/>
    <property type="match status" value="1"/>
</dbReference>
<feature type="domain" description="DNA mismatch repair protein S5" evidence="5">
    <location>
        <begin position="212"/>
        <end position="330"/>
    </location>
</feature>
<dbReference type="SMART" id="SM00853">
    <property type="entry name" value="MutL_C"/>
    <property type="match status" value="1"/>
</dbReference>
<dbReference type="GO" id="GO:0030983">
    <property type="term" value="F:mismatched DNA binding"/>
    <property type="evidence" value="ECO:0007669"/>
    <property type="project" value="InterPro"/>
</dbReference>
<dbReference type="InterPro" id="IPR037198">
    <property type="entry name" value="MutL_C_sf"/>
</dbReference>
<reference evidence="6" key="1">
    <citation type="submission" date="2018-06" db="EMBL/GenBank/DDBJ databases">
        <authorList>
            <person name="Zhirakovskaya E."/>
        </authorList>
    </citation>
    <scope>NUCLEOTIDE SEQUENCE</scope>
</reference>
<dbReference type="Pfam" id="PF01119">
    <property type="entry name" value="DNA_mis_repair"/>
    <property type="match status" value="1"/>
</dbReference>
<dbReference type="SUPFAM" id="SSF55874">
    <property type="entry name" value="ATPase domain of HSP90 chaperone/DNA topoisomerase II/histidine kinase"/>
    <property type="match status" value="1"/>
</dbReference>
<protein>
    <submittedName>
        <fullName evidence="6">DNA mismatch repair protein MutL</fullName>
    </submittedName>
</protein>
<dbReference type="PANTHER" id="PTHR10073">
    <property type="entry name" value="DNA MISMATCH REPAIR PROTEIN MLH, PMS, MUTL"/>
    <property type="match status" value="1"/>
</dbReference>
<dbReference type="FunFam" id="3.30.565.10:FF:000003">
    <property type="entry name" value="DNA mismatch repair endonuclease MutL"/>
    <property type="match status" value="1"/>
</dbReference>
<dbReference type="GO" id="GO:0016887">
    <property type="term" value="F:ATP hydrolysis activity"/>
    <property type="evidence" value="ECO:0007669"/>
    <property type="project" value="InterPro"/>
</dbReference>
<dbReference type="GO" id="GO:0032300">
    <property type="term" value="C:mismatch repair complex"/>
    <property type="evidence" value="ECO:0007669"/>
    <property type="project" value="InterPro"/>
</dbReference>
<evidence type="ECO:0000256" key="3">
    <source>
        <dbReference type="ARBA" id="ARBA00023204"/>
    </source>
</evidence>
<evidence type="ECO:0000259" key="4">
    <source>
        <dbReference type="SMART" id="SM00853"/>
    </source>
</evidence>
<dbReference type="NCBIfam" id="NF000949">
    <property type="entry name" value="PRK00095.1-2"/>
    <property type="match status" value="1"/>
</dbReference>
<dbReference type="AlphaFoldDB" id="A0A3B0X8K3"/>
<dbReference type="HAMAP" id="MF_00149">
    <property type="entry name" value="DNA_mis_repair"/>
    <property type="match status" value="1"/>
</dbReference>